<reference evidence="7 8" key="1">
    <citation type="submission" date="2020-08" db="EMBL/GenBank/DDBJ databases">
        <title>Functional genomics of gut bacteria from endangered species of beetles.</title>
        <authorList>
            <person name="Carlos-Shanley C."/>
        </authorList>
    </citation>
    <scope>NUCLEOTIDE SEQUENCE [LARGE SCALE GENOMIC DNA]</scope>
    <source>
        <strain evidence="7 8">S00179</strain>
    </source>
</reference>
<feature type="signal peptide" evidence="5">
    <location>
        <begin position="1"/>
        <end position="19"/>
    </location>
</feature>
<keyword evidence="4" id="KW-0281">Fimbrium</keyword>
<feature type="chain" id="PRO_5031552145" evidence="5">
    <location>
        <begin position="20"/>
        <end position="170"/>
    </location>
</feature>
<protein>
    <submittedName>
        <fullName evidence="7">Major type 1 subunit fimbrin (Pilin)</fullName>
    </submittedName>
</protein>
<evidence type="ECO:0000313" key="8">
    <source>
        <dbReference type="Proteomes" id="UP000566995"/>
    </source>
</evidence>
<dbReference type="GO" id="GO:0009289">
    <property type="term" value="C:pilus"/>
    <property type="evidence" value="ECO:0007669"/>
    <property type="project" value="UniProtKB-SubCell"/>
</dbReference>
<dbReference type="InterPro" id="IPR000259">
    <property type="entry name" value="Adhesion_dom_fimbrial"/>
</dbReference>
<evidence type="ECO:0000256" key="4">
    <source>
        <dbReference type="ARBA" id="ARBA00023263"/>
    </source>
</evidence>
<comment type="subcellular location">
    <subcellularLocation>
        <location evidence="1">Fimbrium</location>
    </subcellularLocation>
</comment>
<dbReference type="InterPro" id="IPR008966">
    <property type="entry name" value="Adhesion_dom_sf"/>
</dbReference>
<keyword evidence="3 5" id="KW-0732">Signal</keyword>
<accession>A0A7W7P3X8</accession>
<dbReference type="EMBL" id="JACHLI010000023">
    <property type="protein sequence ID" value="MBB4866045.1"/>
    <property type="molecule type" value="Genomic_DNA"/>
</dbReference>
<dbReference type="PANTHER" id="PTHR33420:SF3">
    <property type="entry name" value="FIMBRIAL SUBUNIT ELFA"/>
    <property type="match status" value="1"/>
</dbReference>
<evidence type="ECO:0000259" key="6">
    <source>
        <dbReference type="Pfam" id="PF00419"/>
    </source>
</evidence>
<evidence type="ECO:0000313" key="7">
    <source>
        <dbReference type="EMBL" id="MBB4866045.1"/>
    </source>
</evidence>
<evidence type="ECO:0000256" key="2">
    <source>
        <dbReference type="ARBA" id="ARBA00006671"/>
    </source>
</evidence>
<proteinExistence type="inferred from homology"/>
<dbReference type="PANTHER" id="PTHR33420">
    <property type="entry name" value="FIMBRIAL SUBUNIT ELFA-RELATED"/>
    <property type="match status" value="1"/>
</dbReference>
<dbReference type="SUPFAM" id="SSF49401">
    <property type="entry name" value="Bacterial adhesins"/>
    <property type="match status" value="1"/>
</dbReference>
<organism evidence="7 8">
    <name type="scientific">Pseudomonas nitroreducens</name>
    <dbReference type="NCBI Taxonomy" id="46680"/>
    <lineage>
        <taxon>Bacteria</taxon>
        <taxon>Pseudomonadati</taxon>
        <taxon>Pseudomonadota</taxon>
        <taxon>Gammaproteobacteria</taxon>
        <taxon>Pseudomonadales</taxon>
        <taxon>Pseudomonadaceae</taxon>
        <taxon>Pseudomonas</taxon>
    </lineage>
</organism>
<gene>
    <name evidence="7" type="ORF">HNP46_004946</name>
</gene>
<dbReference type="Gene3D" id="2.60.40.1090">
    <property type="entry name" value="Fimbrial-type adhesion domain"/>
    <property type="match status" value="1"/>
</dbReference>
<feature type="domain" description="Fimbrial-type adhesion" evidence="6">
    <location>
        <begin position="25"/>
        <end position="168"/>
    </location>
</feature>
<dbReference type="InterPro" id="IPR036937">
    <property type="entry name" value="Adhesion_dom_fimbrial_sf"/>
</dbReference>
<dbReference type="RefSeq" id="WP_184594126.1">
    <property type="nucleotide sequence ID" value="NZ_JACHLI010000023.1"/>
</dbReference>
<evidence type="ECO:0000256" key="1">
    <source>
        <dbReference type="ARBA" id="ARBA00004561"/>
    </source>
</evidence>
<sequence>MKKLLVAALMSAASVGAYAADVKVTFDGEVVDETCKINGADPLVDVLVTLPKVSATSFSEASRVSGAKKFDLKLTDCTAAPTVRWEPLPNVDLTTGNLKNLSAGGSNVQVQVLDIDQRVVDLNDDTGYKVTLDANNAATVSYYGQYYANTLPATAGLVNTYGFVTLTYDN</sequence>
<dbReference type="AlphaFoldDB" id="A0A7W7P3X8"/>
<evidence type="ECO:0000256" key="3">
    <source>
        <dbReference type="ARBA" id="ARBA00022729"/>
    </source>
</evidence>
<dbReference type="Proteomes" id="UP000566995">
    <property type="component" value="Unassembled WGS sequence"/>
</dbReference>
<comment type="similarity">
    <text evidence="2">Belongs to the fimbrial protein family.</text>
</comment>
<dbReference type="Pfam" id="PF00419">
    <property type="entry name" value="Fimbrial"/>
    <property type="match status" value="1"/>
</dbReference>
<comment type="caution">
    <text evidence="7">The sequence shown here is derived from an EMBL/GenBank/DDBJ whole genome shotgun (WGS) entry which is preliminary data.</text>
</comment>
<name>A0A7W7P3X8_PSENT</name>
<evidence type="ECO:0000256" key="5">
    <source>
        <dbReference type="SAM" id="SignalP"/>
    </source>
</evidence>
<dbReference type="GO" id="GO:0043709">
    <property type="term" value="P:cell adhesion involved in single-species biofilm formation"/>
    <property type="evidence" value="ECO:0007669"/>
    <property type="project" value="TreeGrafter"/>
</dbReference>
<dbReference type="InterPro" id="IPR050263">
    <property type="entry name" value="Bact_Fimbrial_Adh_Pro"/>
</dbReference>